<protein>
    <submittedName>
        <fullName evidence="4">N-acetylglutamate synthase, GNAT family</fullName>
    </submittedName>
</protein>
<dbReference type="EMBL" id="FNNQ01000002">
    <property type="protein sequence ID" value="SDW30942.1"/>
    <property type="molecule type" value="Genomic_DNA"/>
</dbReference>
<feature type="domain" description="N-acetyltransferase" evidence="3">
    <location>
        <begin position="2"/>
        <end position="154"/>
    </location>
</feature>
<organism evidence="4 5">
    <name type="scientific">Marininema mesophilum</name>
    <dbReference type="NCBI Taxonomy" id="1048340"/>
    <lineage>
        <taxon>Bacteria</taxon>
        <taxon>Bacillati</taxon>
        <taxon>Bacillota</taxon>
        <taxon>Bacilli</taxon>
        <taxon>Bacillales</taxon>
        <taxon>Thermoactinomycetaceae</taxon>
        <taxon>Marininema</taxon>
    </lineage>
</organism>
<proteinExistence type="predicted"/>
<evidence type="ECO:0000313" key="5">
    <source>
        <dbReference type="Proteomes" id="UP000198534"/>
    </source>
</evidence>
<dbReference type="Gene3D" id="3.40.630.30">
    <property type="match status" value="1"/>
</dbReference>
<reference evidence="4 5" key="1">
    <citation type="submission" date="2016-10" db="EMBL/GenBank/DDBJ databases">
        <authorList>
            <person name="de Groot N.N."/>
        </authorList>
    </citation>
    <scope>NUCLEOTIDE SEQUENCE [LARGE SCALE GENOMIC DNA]</scope>
    <source>
        <strain evidence="4 5">DSM 45610</strain>
    </source>
</reference>
<evidence type="ECO:0000256" key="1">
    <source>
        <dbReference type="ARBA" id="ARBA00022679"/>
    </source>
</evidence>
<dbReference type="InterPro" id="IPR000182">
    <property type="entry name" value="GNAT_dom"/>
</dbReference>
<dbReference type="AlphaFoldDB" id="A0A1H2SHC8"/>
<dbReference type="PROSITE" id="PS51186">
    <property type="entry name" value="GNAT"/>
    <property type="match status" value="1"/>
</dbReference>
<dbReference type="SUPFAM" id="SSF55729">
    <property type="entry name" value="Acyl-CoA N-acyltransferases (Nat)"/>
    <property type="match status" value="1"/>
</dbReference>
<dbReference type="PANTHER" id="PTHR43800:SF1">
    <property type="entry name" value="PEPTIDYL-LYSINE N-ACETYLTRANSFERASE YJAB"/>
    <property type="match status" value="1"/>
</dbReference>
<dbReference type="STRING" id="1048340.SAMN05444487_102216"/>
<gene>
    <name evidence="4" type="ORF">SAMN05444487_102216</name>
</gene>
<keyword evidence="5" id="KW-1185">Reference proteome</keyword>
<dbReference type="Pfam" id="PF00583">
    <property type="entry name" value="Acetyltransf_1"/>
    <property type="match status" value="1"/>
</dbReference>
<dbReference type="GO" id="GO:0016747">
    <property type="term" value="F:acyltransferase activity, transferring groups other than amino-acyl groups"/>
    <property type="evidence" value="ECO:0007669"/>
    <property type="project" value="InterPro"/>
</dbReference>
<name>A0A1H2SHC8_9BACL</name>
<evidence type="ECO:0000259" key="3">
    <source>
        <dbReference type="PROSITE" id="PS51186"/>
    </source>
</evidence>
<dbReference type="PANTHER" id="PTHR43800">
    <property type="entry name" value="PEPTIDYL-LYSINE N-ACETYLTRANSFERASE YJAB"/>
    <property type="match status" value="1"/>
</dbReference>
<keyword evidence="1" id="KW-0808">Transferase</keyword>
<dbReference type="InterPro" id="IPR016181">
    <property type="entry name" value="Acyl_CoA_acyltransferase"/>
</dbReference>
<dbReference type="Proteomes" id="UP000198534">
    <property type="component" value="Unassembled WGS sequence"/>
</dbReference>
<evidence type="ECO:0000313" key="4">
    <source>
        <dbReference type="EMBL" id="SDW30942.1"/>
    </source>
</evidence>
<accession>A0A1H2SHC8</accession>
<dbReference type="RefSeq" id="WP_091736040.1">
    <property type="nucleotide sequence ID" value="NZ_FNNQ01000002.1"/>
</dbReference>
<keyword evidence="2" id="KW-0012">Acyltransferase</keyword>
<dbReference type="CDD" id="cd04301">
    <property type="entry name" value="NAT_SF"/>
    <property type="match status" value="1"/>
</dbReference>
<evidence type="ECO:0000256" key="2">
    <source>
        <dbReference type="ARBA" id="ARBA00023315"/>
    </source>
</evidence>
<sequence length="154" mass="18050">MWTIRKATLQDALSIQKQLHQAYRPIKKQGYNMEATDVSLETVEENVRQHEVFVLVNHERCIKGTVRLKNHSDDMDHLGWFSISPDLKGFGLGKKVIDYAEERSRKRGRHGIYLDTAKDHPWLPSLYEKLGYQKVGVIRWPDQNFDAVQFEKQL</sequence>
<dbReference type="OrthoDB" id="8116329at2"/>